<gene>
    <name evidence="1" type="ORF">Vadar_022657</name>
</gene>
<dbReference type="Proteomes" id="UP000828048">
    <property type="component" value="Chromosome 10"/>
</dbReference>
<dbReference type="EMBL" id="CM037160">
    <property type="protein sequence ID" value="KAH7840867.1"/>
    <property type="molecule type" value="Genomic_DNA"/>
</dbReference>
<protein>
    <submittedName>
        <fullName evidence="1">Uncharacterized protein</fullName>
    </submittedName>
</protein>
<proteinExistence type="predicted"/>
<evidence type="ECO:0000313" key="1">
    <source>
        <dbReference type="EMBL" id="KAH7840867.1"/>
    </source>
</evidence>
<organism evidence="1 2">
    <name type="scientific">Vaccinium darrowii</name>
    <dbReference type="NCBI Taxonomy" id="229202"/>
    <lineage>
        <taxon>Eukaryota</taxon>
        <taxon>Viridiplantae</taxon>
        <taxon>Streptophyta</taxon>
        <taxon>Embryophyta</taxon>
        <taxon>Tracheophyta</taxon>
        <taxon>Spermatophyta</taxon>
        <taxon>Magnoliopsida</taxon>
        <taxon>eudicotyledons</taxon>
        <taxon>Gunneridae</taxon>
        <taxon>Pentapetalae</taxon>
        <taxon>asterids</taxon>
        <taxon>Ericales</taxon>
        <taxon>Ericaceae</taxon>
        <taxon>Vaccinioideae</taxon>
        <taxon>Vaccinieae</taxon>
        <taxon>Vaccinium</taxon>
    </lineage>
</organism>
<reference evidence="1 2" key="1">
    <citation type="journal article" date="2021" name="Hortic Res">
        <title>High-quality reference genome and annotation aids understanding of berry development for evergreen blueberry (Vaccinium darrowii).</title>
        <authorList>
            <person name="Yu J."/>
            <person name="Hulse-Kemp A.M."/>
            <person name="Babiker E."/>
            <person name="Staton M."/>
        </authorList>
    </citation>
    <scope>NUCLEOTIDE SEQUENCE [LARGE SCALE GENOMIC DNA]</scope>
    <source>
        <strain evidence="2">cv. NJ 8807/NJ 8810</strain>
        <tissue evidence="1">Young leaf</tissue>
    </source>
</reference>
<accession>A0ACB7XJB0</accession>
<keyword evidence="2" id="KW-1185">Reference proteome</keyword>
<comment type="caution">
    <text evidence="1">The sequence shown here is derived from an EMBL/GenBank/DDBJ whole genome shotgun (WGS) entry which is preliminary data.</text>
</comment>
<evidence type="ECO:0000313" key="2">
    <source>
        <dbReference type="Proteomes" id="UP000828048"/>
    </source>
</evidence>
<name>A0ACB7XJB0_9ERIC</name>
<sequence length="470" mass="55967">MENGIILEKLQRARRLYMSLAKEVDVKNQRLCEIESKYEETAACLGRKIAENDRLQQAFDDEMKRMELIEQENKRLKRELECQTRNMRSLELQNENMKHDLVFQRQELLQRAKDLKQEKSEDYLEPENMPAENDGLNDESMVKVKEAEDIEYQEYLNNSLVYEVRLCEMESKFDETRVILARKIAENDRLHQAVAEVEIIERQNKKLKYELECTKLQNEKLKRDSGYERQELVKRVKELEKHRCQVDLGPKNTLAEKEELTNQTTAESDDRHALREALKEKVEEIQYLEDLNKTLTLKERMSNDELQDARKEAISGLKDMLNDRTIFRIKRMGEVDRRPFKELFLQKCSDGDWDEMSAKLCSYWEDEMKDPHWHPFKKTTIDGRLEEIINEDDEKLKALRNEHGDGVYKAVATALLEMNNYNSSGMYAVPEIWNRKEERKATLKEIISYLIKQWKTNKQTNKRKRKVVTI</sequence>